<proteinExistence type="predicted"/>
<keyword evidence="5 6" id="KW-0418">Kinase</keyword>
<evidence type="ECO:0000256" key="1">
    <source>
        <dbReference type="ARBA" id="ARBA00000085"/>
    </source>
</evidence>
<reference evidence="6 7" key="1">
    <citation type="submission" date="2019-10" db="EMBL/GenBank/DDBJ databases">
        <title>Streptomyces tenebrisbrunneis sp.nov., an endogenous actinomycete isolated from of Lycium ruthenicum.</title>
        <authorList>
            <person name="Ma L."/>
        </authorList>
    </citation>
    <scope>NUCLEOTIDE SEQUENCE [LARGE SCALE GENOMIC DNA]</scope>
    <source>
        <strain evidence="6 7">TRM 66187</strain>
    </source>
</reference>
<gene>
    <name evidence="6" type="ORF">GCU69_07015</name>
</gene>
<name>A0ABQ7FN61_9ACTN</name>
<dbReference type="GO" id="GO:0016301">
    <property type="term" value="F:kinase activity"/>
    <property type="evidence" value="ECO:0007669"/>
    <property type="project" value="UniProtKB-KW"/>
</dbReference>
<evidence type="ECO:0000313" key="7">
    <source>
        <dbReference type="Proteomes" id="UP000621266"/>
    </source>
</evidence>
<evidence type="ECO:0000256" key="3">
    <source>
        <dbReference type="ARBA" id="ARBA00022553"/>
    </source>
</evidence>
<keyword evidence="3" id="KW-0597">Phosphoprotein</keyword>
<dbReference type="Gene3D" id="3.30.565.10">
    <property type="entry name" value="Histidine kinase-like ATPase, C-terminal domain"/>
    <property type="match status" value="1"/>
</dbReference>
<comment type="catalytic activity">
    <reaction evidence="1">
        <text>ATP + protein L-histidine = ADP + protein N-phospho-L-histidine.</text>
        <dbReference type="EC" id="2.7.13.3"/>
    </reaction>
</comment>
<protein>
    <recommendedName>
        <fullName evidence="2">histidine kinase</fullName>
        <ecNumber evidence="2">2.7.13.3</ecNumber>
    </recommendedName>
</protein>
<dbReference type="PANTHER" id="PTHR45436:SF5">
    <property type="entry name" value="SENSOR HISTIDINE KINASE TRCS"/>
    <property type="match status" value="1"/>
</dbReference>
<keyword evidence="7" id="KW-1185">Reference proteome</keyword>
<dbReference type="EC" id="2.7.13.3" evidence="2"/>
<dbReference type="InterPro" id="IPR036890">
    <property type="entry name" value="HATPase_C_sf"/>
</dbReference>
<feature type="non-terminal residue" evidence="6">
    <location>
        <position position="403"/>
    </location>
</feature>
<dbReference type="RefSeq" id="WP_156205410.1">
    <property type="nucleotide sequence ID" value="NZ_WHPN01000165.1"/>
</dbReference>
<keyword evidence="4" id="KW-0808">Transferase</keyword>
<evidence type="ECO:0000256" key="2">
    <source>
        <dbReference type="ARBA" id="ARBA00012438"/>
    </source>
</evidence>
<accession>A0ABQ7FN61</accession>
<dbReference type="PANTHER" id="PTHR45436">
    <property type="entry name" value="SENSOR HISTIDINE KINASE YKOH"/>
    <property type="match status" value="1"/>
</dbReference>
<dbReference type="Proteomes" id="UP000621266">
    <property type="component" value="Unassembled WGS sequence"/>
</dbReference>
<dbReference type="InterPro" id="IPR050428">
    <property type="entry name" value="TCS_sensor_his_kinase"/>
</dbReference>
<evidence type="ECO:0000256" key="5">
    <source>
        <dbReference type="ARBA" id="ARBA00022777"/>
    </source>
</evidence>
<sequence length="403" mass="43471">MIDPPLAITLLVCLLATAIGFVLLTRALRKRTAAVAAAQAELAAAGQEIATLRRQCAEFPSVQRQAARVPELEARAAQVDEVGGKAEWANGWLEATCDEIEHLATKRLPALVNAEARGHRGVVVPGPLADDFQDLPVEKHHQAVLDLCREAVAITRERIGGSARSALREVLGEAQTYMVRCQNEILETIERAPEGAEQLQWLFDFDHLVTRAVHAVQRVLILSGSWPGVQRDDCTMSDVISSARGRIEAPARVVYTHEATTGEAWVEGRVVEAVTVALTELLANASAYTQGKVDVQVQQVQTGYCIVVDDSGLGMNHYQREAAAKVLDRHEILDVTSLPNALSLGFMVISRLAGDYGFQVDVSGTSAFGGVRAVLRIPRELLGQGPAATEEESVQQRAAASPV</sequence>
<comment type="caution">
    <text evidence="6">The sequence shown here is derived from an EMBL/GenBank/DDBJ whole genome shotgun (WGS) entry which is preliminary data.</text>
</comment>
<organism evidence="6 7">
    <name type="scientific">Streptomyces lycii</name>
    <dbReference type="NCBI Taxonomy" id="2654337"/>
    <lineage>
        <taxon>Bacteria</taxon>
        <taxon>Bacillati</taxon>
        <taxon>Actinomycetota</taxon>
        <taxon>Actinomycetes</taxon>
        <taxon>Kitasatosporales</taxon>
        <taxon>Streptomycetaceae</taxon>
        <taxon>Streptomyces</taxon>
    </lineage>
</organism>
<dbReference type="SUPFAM" id="SSF55874">
    <property type="entry name" value="ATPase domain of HSP90 chaperone/DNA topoisomerase II/histidine kinase"/>
    <property type="match status" value="1"/>
</dbReference>
<evidence type="ECO:0000313" key="6">
    <source>
        <dbReference type="EMBL" id="KAF4409829.1"/>
    </source>
</evidence>
<dbReference type="EMBL" id="WHPN01000165">
    <property type="protein sequence ID" value="KAF4409829.1"/>
    <property type="molecule type" value="Genomic_DNA"/>
</dbReference>
<evidence type="ECO:0000256" key="4">
    <source>
        <dbReference type="ARBA" id="ARBA00022679"/>
    </source>
</evidence>